<evidence type="ECO:0000256" key="1">
    <source>
        <dbReference type="ARBA" id="ARBA00022679"/>
    </source>
</evidence>
<dbReference type="InterPro" id="IPR001932">
    <property type="entry name" value="PPM-type_phosphatase-like_dom"/>
</dbReference>
<comment type="caution">
    <text evidence="8">The sequence shown here is derived from an EMBL/GenBank/DDBJ whole genome shotgun (WGS) entry which is preliminary data.</text>
</comment>
<dbReference type="CDD" id="cd00143">
    <property type="entry name" value="PP2Cc"/>
    <property type="match status" value="1"/>
</dbReference>
<dbReference type="SMART" id="SM00220">
    <property type="entry name" value="S_TKc"/>
    <property type="match status" value="1"/>
</dbReference>
<dbReference type="Pfam" id="PF13672">
    <property type="entry name" value="PP2C_2"/>
    <property type="match status" value="1"/>
</dbReference>
<dbReference type="SMART" id="SM00331">
    <property type="entry name" value="PP2C_SIG"/>
    <property type="match status" value="1"/>
</dbReference>
<reference evidence="8 9" key="1">
    <citation type="submission" date="2018-05" db="EMBL/GenBank/DDBJ databases">
        <title>Genomic Encyclopedia of Type Strains, Phase IV (KMG-IV): sequencing the most valuable type-strain genomes for metagenomic binning, comparative biology and taxonomic classification.</title>
        <authorList>
            <person name="Goeker M."/>
        </authorList>
    </citation>
    <scope>NUCLEOTIDE SEQUENCE [LARGE SCALE GENOMIC DNA]</scope>
    <source>
        <strain evidence="8 9">DSM 566</strain>
    </source>
</reference>
<dbReference type="PROSITE" id="PS51746">
    <property type="entry name" value="PPM_2"/>
    <property type="match status" value="1"/>
</dbReference>
<proteinExistence type="predicted"/>
<keyword evidence="3" id="KW-0418">Kinase</keyword>
<dbReference type="SUPFAM" id="SSF56112">
    <property type="entry name" value="Protein kinase-like (PK-like)"/>
    <property type="match status" value="1"/>
</dbReference>
<dbReference type="CDD" id="cd14014">
    <property type="entry name" value="STKc_PknB_like"/>
    <property type="match status" value="1"/>
</dbReference>
<dbReference type="Pfam" id="PF00069">
    <property type="entry name" value="Pkinase"/>
    <property type="match status" value="1"/>
</dbReference>
<dbReference type="EMBL" id="QJJS01000021">
    <property type="protein sequence ID" value="PXW93293.1"/>
    <property type="molecule type" value="Genomic_DNA"/>
</dbReference>
<organism evidence="8 9">
    <name type="scientific">Sphaerotilus hippei</name>
    <dbReference type="NCBI Taxonomy" id="744406"/>
    <lineage>
        <taxon>Bacteria</taxon>
        <taxon>Pseudomonadati</taxon>
        <taxon>Pseudomonadota</taxon>
        <taxon>Betaproteobacteria</taxon>
        <taxon>Burkholderiales</taxon>
        <taxon>Sphaerotilaceae</taxon>
        <taxon>Sphaerotilus</taxon>
    </lineage>
</organism>
<name>A0A318GZI4_9BURK</name>
<keyword evidence="2" id="KW-0547">Nucleotide-binding</keyword>
<keyword evidence="4" id="KW-0067">ATP-binding</keyword>
<feature type="transmembrane region" description="Helical" evidence="5">
    <location>
        <begin position="563"/>
        <end position="586"/>
    </location>
</feature>
<evidence type="ECO:0000313" key="8">
    <source>
        <dbReference type="EMBL" id="PXW93293.1"/>
    </source>
</evidence>
<sequence length="588" mass="64683">MTFDVDIGHRSERGKREHNEDFVAVQQPQPHEEALGWIAALADGVSTGGGGAMAAQTTVKSLVQDYFGAPATWDTTVALERLISAQNAWLVGHNKRRAALSRGPDGQRVREPGSAMSTLTALVLRGHSYTVAHVGDSRAWLLRDGELIQLTQDHALDVLDFHSGLTRAIGLDDPVRIDFFQGVLRVGDVFLLTSDGVHGALKQPRLQALLLGQEQAQVTSDALVGAALAAGSRDNCTALVLRVRGLAAGRYDDVLLAGRHLPVPPRLRVGQTLDQYAITALVADTGVHRLYQARDLQSRELVALKTLHESRASDHDERAMLAHEAWLGLRLTERLAATESAGFVRLREAVRPSAFYAVFDWHTGQTLEQLIERRDPGHPVPLSEVVRGALTIARALGKLHRAGVVHRDIKPGNLHLGEDGQWRILDLGVAVSGREPQSQRSLHAGTPSYMNPEQWADPPEPVDARSDLYALGVTLYQWVTARLPYGEVEPYQSGRFRRDPTPPSRLRPDVPIWLDHLLLKAVARDARLRFETAEELVLALERGASRPVSALPATPLALRDPAVLWKVATIVSILFNLLLIFWLLFLPR</sequence>
<evidence type="ECO:0000259" key="6">
    <source>
        <dbReference type="PROSITE" id="PS50011"/>
    </source>
</evidence>
<dbReference type="SMART" id="SM00332">
    <property type="entry name" value="PP2Cc"/>
    <property type="match status" value="1"/>
</dbReference>
<evidence type="ECO:0000259" key="7">
    <source>
        <dbReference type="PROSITE" id="PS51746"/>
    </source>
</evidence>
<feature type="domain" description="Protein kinase" evidence="6">
    <location>
        <begin position="276"/>
        <end position="549"/>
    </location>
</feature>
<dbReference type="PANTHER" id="PTHR43289">
    <property type="entry name" value="MITOGEN-ACTIVATED PROTEIN KINASE KINASE KINASE 20-RELATED"/>
    <property type="match status" value="1"/>
</dbReference>
<keyword evidence="1" id="KW-0808">Transferase</keyword>
<dbReference type="OrthoDB" id="9801841at2"/>
<protein>
    <submittedName>
        <fullName evidence="8">Serine/threonine protein phosphatase PrpC</fullName>
    </submittedName>
</protein>
<dbReference type="Gene3D" id="1.10.510.10">
    <property type="entry name" value="Transferase(Phosphotransferase) domain 1"/>
    <property type="match status" value="1"/>
</dbReference>
<gene>
    <name evidence="8" type="ORF">C7444_12159</name>
</gene>
<dbReference type="GO" id="GO:0005524">
    <property type="term" value="F:ATP binding"/>
    <property type="evidence" value="ECO:0007669"/>
    <property type="project" value="UniProtKB-KW"/>
</dbReference>
<dbReference type="Gene3D" id="3.30.200.20">
    <property type="entry name" value="Phosphorylase Kinase, domain 1"/>
    <property type="match status" value="1"/>
</dbReference>
<keyword evidence="5" id="KW-0812">Transmembrane</keyword>
<evidence type="ECO:0000256" key="2">
    <source>
        <dbReference type="ARBA" id="ARBA00022741"/>
    </source>
</evidence>
<evidence type="ECO:0000256" key="5">
    <source>
        <dbReference type="SAM" id="Phobius"/>
    </source>
</evidence>
<dbReference type="AlphaFoldDB" id="A0A318GZI4"/>
<dbReference type="InterPro" id="IPR000719">
    <property type="entry name" value="Prot_kinase_dom"/>
</dbReference>
<evidence type="ECO:0000256" key="4">
    <source>
        <dbReference type="ARBA" id="ARBA00022840"/>
    </source>
</evidence>
<dbReference type="InterPro" id="IPR036457">
    <property type="entry name" value="PPM-type-like_dom_sf"/>
</dbReference>
<feature type="domain" description="PPM-type phosphatase" evidence="7">
    <location>
        <begin position="6"/>
        <end position="243"/>
    </location>
</feature>
<dbReference type="RefSeq" id="WP_110402187.1">
    <property type="nucleotide sequence ID" value="NZ_QJJS01000021.1"/>
</dbReference>
<dbReference type="GO" id="GO:0004674">
    <property type="term" value="F:protein serine/threonine kinase activity"/>
    <property type="evidence" value="ECO:0007669"/>
    <property type="project" value="TreeGrafter"/>
</dbReference>
<evidence type="ECO:0000256" key="3">
    <source>
        <dbReference type="ARBA" id="ARBA00022777"/>
    </source>
</evidence>
<keyword evidence="5" id="KW-1133">Transmembrane helix</keyword>
<dbReference type="Proteomes" id="UP000247811">
    <property type="component" value="Unassembled WGS sequence"/>
</dbReference>
<dbReference type="SUPFAM" id="SSF81606">
    <property type="entry name" value="PP2C-like"/>
    <property type="match status" value="1"/>
</dbReference>
<dbReference type="Gene3D" id="3.60.40.10">
    <property type="entry name" value="PPM-type phosphatase domain"/>
    <property type="match status" value="1"/>
</dbReference>
<keyword evidence="5" id="KW-0472">Membrane</keyword>
<accession>A0A318GZI4</accession>
<dbReference type="PROSITE" id="PS50011">
    <property type="entry name" value="PROTEIN_KINASE_DOM"/>
    <property type="match status" value="1"/>
</dbReference>
<dbReference type="InterPro" id="IPR011009">
    <property type="entry name" value="Kinase-like_dom_sf"/>
</dbReference>
<evidence type="ECO:0000313" key="9">
    <source>
        <dbReference type="Proteomes" id="UP000247811"/>
    </source>
</evidence>
<keyword evidence="9" id="KW-1185">Reference proteome</keyword>
<dbReference type="PANTHER" id="PTHR43289:SF34">
    <property type="entry name" value="SERINE_THREONINE-PROTEIN KINASE YBDM-RELATED"/>
    <property type="match status" value="1"/>
</dbReference>